<dbReference type="Proteomes" id="UP000252733">
    <property type="component" value="Unassembled WGS sequence"/>
</dbReference>
<organism evidence="7 8">
    <name type="scientific">Marinilabilia salmonicolor</name>
    <dbReference type="NCBI Taxonomy" id="989"/>
    <lineage>
        <taxon>Bacteria</taxon>
        <taxon>Pseudomonadati</taxon>
        <taxon>Bacteroidota</taxon>
        <taxon>Bacteroidia</taxon>
        <taxon>Marinilabiliales</taxon>
        <taxon>Marinilabiliaceae</taxon>
        <taxon>Marinilabilia</taxon>
    </lineage>
</organism>
<keyword evidence="2" id="KW-0805">Transcription regulation</keyword>
<proteinExistence type="inferred from homology"/>
<dbReference type="SUPFAM" id="SSF88946">
    <property type="entry name" value="Sigma2 domain of RNA polymerase sigma factors"/>
    <property type="match status" value="1"/>
</dbReference>
<keyword evidence="3" id="KW-0731">Sigma factor</keyword>
<dbReference type="OrthoDB" id="9782991at2"/>
<comment type="caution">
    <text evidence="7">The sequence shown here is derived from an EMBL/GenBank/DDBJ whole genome shotgun (WGS) entry which is preliminary data.</text>
</comment>
<keyword evidence="4" id="KW-0804">Transcription</keyword>
<evidence type="ECO:0000256" key="4">
    <source>
        <dbReference type="ARBA" id="ARBA00023163"/>
    </source>
</evidence>
<dbReference type="RefSeq" id="WP_106152243.1">
    <property type="nucleotide sequence ID" value="NZ_PVTS01000004.1"/>
</dbReference>
<dbReference type="InterPro" id="IPR014284">
    <property type="entry name" value="RNA_pol_sigma-70_dom"/>
</dbReference>
<dbReference type="Gene3D" id="1.10.10.10">
    <property type="entry name" value="Winged helix-like DNA-binding domain superfamily/Winged helix DNA-binding domain"/>
    <property type="match status" value="1"/>
</dbReference>
<evidence type="ECO:0000313" key="7">
    <source>
        <dbReference type="EMBL" id="RCW30414.1"/>
    </source>
</evidence>
<evidence type="ECO:0000256" key="3">
    <source>
        <dbReference type="ARBA" id="ARBA00023082"/>
    </source>
</evidence>
<dbReference type="AlphaFoldDB" id="A0A2T0XPI1"/>
<dbReference type="Pfam" id="PF04542">
    <property type="entry name" value="Sigma70_r2"/>
    <property type="match status" value="1"/>
</dbReference>
<dbReference type="NCBIfam" id="TIGR02985">
    <property type="entry name" value="Sig70_bacteroi1"/>
    <property type="match status" value="1"/>
</dbReference>
<dbReference type="InterPro" id="IPR013324">
    <property type="entry name" value="RNA_pol_sigma_r3/r4-like"/>
</dbReference>
<evidence type="ECO:0000256" key="1">
    <source>
        <dbReference type="ARBA" id="ARBA00010641"/>
    </source>
</evidence>
<dbReference type="GO" id="GO:0003677">
    <property type="term" value="F:DNA binding"/>
    <property type="evidence" value="ECO:0007669"/>
    <property type="project" value="InterPro"/>
</dbReference>
<dbReference type="InterPro" id="IPR007627">
    <property type="entry name" value="RNA_pol_sigma70_r2"/>
</dbReference>
<name>A0A2T0XPI1_9BACT</name>
<dbReference type="GO" id="GO:0006352">
    <property type="term" value="P:DNA-templated transcription initiation"/>
    <property type="evidence" value="ECO:0007669"/>
    <property type="project" value="InterPro"/>
</dbReference>
<evidence type="ECO:0000256" key="2">
    <source>
        <dbReference type="ARBA" id="ARBA00023015"/>
    </source>
</evidence>
<dbReference type="InterPro" id="IPR039425">
    <property type="entry name" value="RNA_pol_sigma-70-like"/>
</dbReference>
<dbReference type="InterPro" id="IPR013325">
    <property type="entry name" value="RNA_pol_sigma_r2"/>
</dbReference>
<dbReference type="Gene3D" id="1.10.1740.10">
    <property type="match status" value="1"/>
</dbReference>
<dbReference type="EMBL" id="QPIZ01000022">
    <property type="protein sequence ID" value="RCW30414.1"/>
    <property type="molecule type" value="Genomic_DNA"/>
</dbReference>
<dbReference type="CDD" id="cd06171">
    <property type="entry name" value="Sigma70_r4"/>
    <property type="match status" value="1"/>
</dbReference>
<protein>
    <submittedName>
        <fullName evidence="7">RNA polymerase sigma-70 factor (ECF subfamily)</fullName>
    </submittedName>
</protein>
<dbReference type="PANTHER" id="PTHR43133">
    <property type="entry name" value="RNA POLYMERASE ECF-TYPE SIGMA FACTO"/>
    <property type="match status" value="1"/>
</dbReference>
<dbReference type="PANTHER" id="PTHR43133:SF46">
    <property type="entry name" value="RNA POLYMERASE SIGMA-70 FACTOR ECF SUBFAMILY"/>
    <property type="match status" value="1"/>
</dbReference>
<evidence type="ECO:0000259" key="6">
    <source>
        <dbReference type="Pfam" id="PF08281"/>
    </source>
</evidence>
<comment type="similarity">
    <text evidence="1">Belongs to the sigma-70 factor family. ECF subfamily.</text>
</comment>
<evidence type="ECO:0000313" key="8">
    <source>
        <dbReference type="Proteomes" id="UP000252733"/>
    </source>
</evidence>
<feature type="domain" description="RNA polymerase sigma-70 region 2" evidence="5">
    <location>
        <begin position="30"/>
        <end position="94"/>
    </location>
</feature>
<gene>
    <name evidence="7" type="ORF">DFO77_12264</name>
</gene>
<dbReference type="Pfam" id="PF08281">
    <property type="entry name" value="Sigma70_r4_2"/>
    <property type="match status" value="1"/>
</dbReference>
<sequence>MKQIRSSSFQKEFDLPGLVCGEKKAFESIYMDFYDMLFHLASGYTGNREIAREIVQDTFLKLWEYREQLNKKTNIKNFLYTLTKNSCLNHLKQQEVISRNNRDYLITELKYKQEALAGFPDDSVGLEELMDMVEAAIEKLPEEVKITFKMNRFEGLTYRQIADHLDISPKTVEARISKALKLLRADLKEVVPVIQVLFFFLRM</sequence>
<keyword evidence="8" id="KW-1185">Reference proteome</keyword>
<dbReference type="GO" id="GO:0016987">
    <property type="term" value="F:sigma factor activity"/>
    <property type="evidence" value="ECO:0007669"/>
    <property type="project" value="UniProtKB-KW"/>
</dbReference>
<feature type="domain" description="RNA polymerase sigma factor 70 region 4 type 2" evidence="6">
    <location>
        <begin position="132"/>
        <end position="183"/>
    </location>
</feature>
<accession>A0A2T0XPI1</accession>
<dbReference type="SUPFAM" id="SSF88659">
    <property type="entry name" value="Sigma3 and sigma4 domains of RNA polymerase sigma factors"/>
    <property type="match status" value="1"/>
</dbReference>
<dbReference type="InterPro" id="IPR013249">
    <property type="entry name" value="RNA_pol_sigma70_r4_t2"/>
</dbReference>
<evidence type="ECO:0000259" key="5">
    <source>
        <dbReference type="Pfam" id="PF04542"/>
    </source>
</evidence>
<dbReference type="NCBIfam" id="TIGR02937">
    <property type="entry name" value="sigma70-ECF"/>
    <property type="match status" value="1"/>
</dbReference>
<dbReference type="InterPro" id="IPR036388">
    <property type="entry name" value="WH-like_DNA-bd_sf"/>
</dbReference>
<dbReference type="InterPro" id="IPR014327">
    <property type="entry name" value="RNA_pol_sigma70_bacteroid"/>
</dbReference>
<reference evidence="7 8" key="1">
    <citation type="submission" date="2018-07" db="EMBL/GenBank/DDBJ databases">
        <title>Freshwater and sediment microbial communities from various areas in North America, analyzing microbe dynamics in response to fracking.</title>
        <authorList>
            <person name="Lamendella R."/>
        </authorList>
    </citation>
    <scope>NUCLEOTIDE SEQUENCE [LARGE SCALE GENOMIC DNA]</scope>
    <source>
        <strain evidence="7 8">160A</strain>
    </source>
</reference>